<evidence type="ECO:0000313" key="2">
    <source>
        <dbReference type="Proteomes" id="UP001236663"/>
    </source>
</evidence>
<keyword evidence="2" id="KW-1185">Reference proteome</keyword>
<accession>A0ABT8CC38</accession>
<dbReference type="EMBL" id="JAUFQS010000019">
    <property type="protein sequence ID" value="MDN3689113.1"/>
    <property type="molecule type" value="Genomic_DNA"/>
</dbReference>
<gene>
    <name evidence="1" type="ORF">QWZ15_14840</name>
</gene>
<protein>
    <recommendedName>
        <fullName evidence="3">DUF4221 domain-containing protein</fullName>
    </recommendedName>
</protein>
<dbReference type="Proteomes" id="UP001236663">
    <property type="component" value="Unassembled WGS sequence"/>
</dbReference>
<evidence type="ECO:0008006" key="3">
    <source>
        <dbReference type="Google" id="ProtNLM"/>
    </source>
</evidence>
<reference evidence="2" key="1">
    <citation type="journal article" date="2019" name="Int. J. Syst. Evol. Microbiol.">
        <title>The Global Catalogue of Microorganisms (GCM) 10K type strain sequencing project: providing services to taxonomists for standard genome sequencing and annotation.</title>
        <authorList>
            <consortium name="The Broad Institute Genomics Platform"/>
            <consortium name="The Broad Institute Genome Sequencing Center for Infectious Disease"/>
            <person name="Wu L."/>
            <person name="Ma J."/>
        </authorList>
    </citation>
    <scope>NUCLEOTIDE SEQUENCE [LARGE SCALE GENOMIC DNA]</scope>
    <source>
        <strain evidence="2">CECT 7706</strain>
    </source>
</reference>
<organism evidence="1 2">
    <name type="scientific">Cyclobacterium jeungdonense</name>
    <dbReference type="NCBI Taxonomy" id="708087"/>
    <lineage>
        <taxon>Bacteria</taxon>
        <taxon>Pseudomonadati</taxon>
        <taxon>Bacteroidota</taxon>
        <taxon>Cytophagia</taxon>
        <taxon>Cytophagales</taxon>
        <taxon>Cyclobacteriaceae</taxon>
        <taxon>Cyclobacterium</taxon>
    </lineage>
</organism>
<sequence>MVSFSFVDLGKMKIGLCICCLALAFFGCRNKDKIREDSFSGYQLMLTDSIQADYQGNLFLYDYDSSTHLFLGMDNGTDEVLLFDREGNVSSRFHLAKDGPNAISWAMGWGFFKGQFTVMDAAKGLLFFSTQGEIVKRMDLNPPYTFINGLKSPVHAFGKELAYIRPERGEQDYTNQAEMFESIYRSPILELVDPETGAYRQTMPFPPGTIYEDGNFYHWIFPAVIPAGEEWLVYFRGELAYHVYAQAGGELDYHNTIDLDLKDAVAIKGVPMASMDDYYEASLYNVFGRIQNLYVLDSQILIHYTKGMEEEKAKSFPRNTMEERAAFSLQISNYLAVLDREHRILQKDIPFPQGITLSSVVDENGAILGLKDQDYFGVEEDKVTFYQMKLIIK</sequence>
<dbReference type="RefSeq" id="WP_163386964.1">
    <property type="nucleotide sequence ID" value="NZ_JAUFQS010000019.1"/>
</dbReference>
<evidence type="ECO:0000313" key="1">
    <source>
        <dbReference type="EMBL" id="MDN3689113.1"/>
    </source>
</evidence>
<comment type="caution">
    <text evidence="1">The sequence shown here is derived from an EMBL/GenBank/DDBJ whole genome shotgun (WGS) entry which is preliminary data.</text>
</comment>
<name>A0ABT8CC38_9BACT</name>
<proteinExistence type="predicted"/>